<accession>A0ABT1L3T8</accession>
<comment type="caution">
    <text evidence="3">The sequence shown here is derived from an EMBL/GenBank/DDBJ whole genome shotgun (WGS) entry which is preliminary data.</text>
</comment>
<proteinExistence type="predicted"/>
<dbReference type="Pfam" id="PF09976">
    <property type="entry name" value="TPR_21"/>
    <property type="match status" value="1"/>
</dbReference>
<keyword evidence="4" id="KW-1185">Reference proteome</keyword>
<evidence type="ECO:0000259" key="2">
    <source>
        <dbReference type="Pfam" id="PF09976"/>
    </source>
</evidence>
<feature type="transmembrane region" description="Helical" evidence="1">
    <location>
        <begin position="18"/>
        <end position="38"/>
    </location>
</feature>
<keyword evidence="1" id="KW-1133">Transmembrane helix</keyword>
<keyword evidence="1" id="KW-0472">Membrane</keyword>
<organism evidence="3 4">
    <name type="scientific">Candidatus Synchoanobacter obligatus</name>
    <dbReference type="NCBI Taxonomy" id="2919597"/>
    <lineage>
        <taxon>Bacteria</taxon>
        <taxon>Pseudomonadati</taxon>
        <taxon>Pseudomonadota</taxon>
        <taxon>Gammaproteobacteria</taxon>
        <taxon>Candidatus Comchoanobacterales</taxon>
        <taxon>Candidatus Comchoanobacteraceae</taxon>
        <taxon>Candidatus Synchoanobacter</taxon>
    </lineage>
</organism>
<dbReference type="RefSeq" id="WP_258568968.1">
    <property type="nucleotide sequence ID" value="NZ_JAKUDN010000001.1"/>
</dbReference>
<feature type="domain" description="Ancillary SecYEG translocon subunit/Cell division coordinator CpoB TPR" evidence="2">
    <location>
        <begin position="15"/>
        <end position="151"/>
    </location>
</feature>
<dbReference type="InterPro" id="IPR018704">
    <property type="entry name" value="SecYEG/CpoB_TPR"/>
</dbReference>
<sequence>MQVDQTAELYYQSLLKRYGKSILSVAAAIVLFGCIWELKAGYDDRQQKAVQADFEQYLAQADTAIVLRQQEQNPQLIQTQLMSLLEAKRSFDQENYSTTEEHLTYVINHATQPAMMTIAAQRLSSLYRHLGDPSKATQVLKTQPHESAYSKFLEAMAADKHSVERMNLLNEALALAPSPYTKQLISVAHYNNIETS</sequence>
<name>A0ABT1L3T8_9GAMM</name>
<dbReference type="EMBL" id="JAKUDN010000001">
    <property type="protein sequence ID" value="MCP8351860.1"/>
    <property type="molecule type" value="Genomic_DNA"/>
</dbReference>
<gene>
    <name evidence="3" type="ORF">MKS91_00940</name>
</gene>
<keyword evidence="1" id="KW-0812">Transmembrane</keyword>
<dbReference type="Proteomes" id="UP001320768">
    <property type="component" value="Unassembled WGS sequence"/>
</dbReference>
<evidence type="ECO:0000256" key="1">
    <source>
        <dbReference type="SAM" id="Phobius"/>
    </source>
</evidence>
<reference evidence="3 4" key="1">
    <citation type="journal article" date="2022" name="Nat. Microbiol.">
        <title>The microbiome of a bacterivorous marine choanoflagellate contains a resource-demanding obligate bacterial associate.</title>
        <authorList>
            <person name="Needham D.M."/>
            <person name="Poirier C."/>
            <person name="Bachy C."/>
            <person name="George E.E."/>
            <person name="Wilken S."/>
            <person name="Yung C.C.M."/>
            <person name="Limardo A.J."/>
            <person name="Morando M."/>
            <person name="Sudek L."/>
            <person name="Malmstrom R.R."/>
            <person name="Keeling P.J."/>
            <person name="Santoro A.E."/>
            <person name="Worden A.Z."/>
        </authorList>
    </citation>
    <scope>NUCLEOTIDE SEQUENCE [LARGE SCALE GENOMIC DNA]</scope>
    <source>
        <strain evidence="3 4">Comchoano-2</strain>
    </source>
</reference>
<evidence type="ECO:0000313" key="4">
    <source>
        <dbReference type="Proteomes" id="UP001320768"/>
    </source>
</evidence>
<protein>
    <submittedName>
        <fullName evidence="3">Tetratricopeptide repeat protein</fullName>
    </submittedName>
</protein>
<evidence type="ECO:0000313" key="3">
    <source>
        <dbReference type="EMBL" id="MCP8351860.1"/>
    </source>
</evidence>